<dbReference type="GO" id="GO:0000329">
    <property type="term" value="C:fungal-type vacuole membrane"/>
    <property type="evidence" value="ECO:0007669"/>
    <property type="project" value="TreeGrafter"/>
</dbReference>
<evidence type="ECO:0000313" key="3">
    <source>
        <dbReference type="Proteomes" id="UP000054321"/>
    </source>
</evidence>
<feature type="compositionally biased region" description="Polar residues" evidence="1">
    <location>
        <begin position="80"/>
        <end position="92"/>
    </location>
</feature>
<feature type="compositionally biased region" description="Basic and acidic residues" evidence="1">
    <location>
        <begin position="463"/>
        <end position="474"/>
    </location>
</feature>
<feature type="compositionally biased region" description="Polar residues" evidence="1">
    <location>
        <begin position="338"/>
        <end position="358"/>
    </location>
</feature>
<dbReference type="OrthoDB" id="5430106at2759"/>
<reference evidence="2 3" key="1">
    <citation type="submission" date="2014-04" db="EMBL/GenBank/DDBJ databases">
        <authorList>
            <consortium name="DOE Joint Genome Institute"/>
            <person name="Kuo A."/>
            <person name="Martino E."/>
            <person name="Perotto S."/>
            <person name="Kohler A."/>
            <person name="Nagy L.G."/>
            <person name="Floudas D."/>
            <person name="Copeland A."/>
            <person name="Barry K.W."/>
            <person name="Cichocki N."/>
            <person name="Veneault-Fourrey C."/>
            <person name="LaButti K."/>
            <person name="Lindquist E.A."/>
            <person name="Lipzen A."/>
            <person name="Lundell T."/>
            <person name="Morin E."/>
            <person name="Murat C."/>
            <person name="Sun H."/>
            <person name="Tunlid A."/>
            <person name="Henrissat B."/>
            <person name="Grigoriev I.V."/>
            <person name="Hibbett D.S."/>
            <person name="Martin F."/>
            <person name="Nordberg H.P."/>
            <person name="Cantor M.N."/>
            <person name="Hua S.X."/>
        </authorList>
    </citation>
    <scope>NUCLEOTIDE SEQUENCE [LARGE SCALE GENOMIC DNA]</scope>
    <source>
        <strain evidence="2 3">Zn</strain>
    </source>
</reference>
<feature type="region of interest" description="Disordered" evidence="1">
    <location>
        <begin position="434"/>
        <end position="501"/>
    </location>
</feature>
<proteinExistence type="predicted"/>
<dbReference type="InParanoid" id="A0A0C3GZ40"/>
<feature type="compositionally biased region" description="Polar residues" evidence="1">
    <location>
        <begin position="193"/>
        <end position="202"/>
    </location>
</feature>
<feature type="compositionally biased region" description="Basic and acidic residues" evidence="1">
    <location>
        <begin position="108"/>
        <end position="118"/>
    </location>
</feature>
<reference evidence="3" key="2">
    <citation type="submission" date="2015-01" db="EMBL/GenBank/DDBJ databases">
        <title>Evolutionary Origins and Diversification of the Mycorrhizal Mutualists.</title>
        <authorList>
            <consortium name="DOE Joint Genome Institute"/>
            <consortium name="Mycorrhizal Genomics Consortium"/>
            <person name="Kohler A."/>
            <person name="Kuo A."/>
            <person name="Nagy L.G."/>
            <person name="Floudas D."/>
            <person name="Copeland A."/>
            <person name="Barry K.W."/>
            <person name="Cichocki N."/>
            <person name="Veneault-Fourrey C."/>
            <person name="LaButti K."/>
            <person name="Lindquist E.A."/>
            <person name="Lipzen A."/>
            <person name="Lundell T."/>
            <person name="Morin E."/>
            <person name="Murat C."/>
            <person name="Riley R."/>
            <person name="Ohm R."/>
            <person name="Sun H."/>
            <person name="Tunlid A."/>
            <person name="Henrissat B."/>
            <person name="Grigoriev I.V."/>
            <person name="Hibbett D.S."/>
            <person name="Martin F."/>
        </authorList>
    </citation>
    <scope>NUCLEOTIDE SEQUENCE [LARGE SCALE GENOMIC DNA]</scope>
    <source>
        <strain evidence="3">Zn</strain>
    </source>
</reference>
<feature type="compositionally biased region" description="Basic and acidic residues" evidence="1">
    <location>
        <begin position="66"/>
        <end position="77"/>
    </location>
</feature>
<dbReference type="AlphaFoldDB" id="A0A0C3GZ40"/>
<accession>A0A0C3GZ40</accession>
<organism evidence="2 3">
    <name type="scientific">Oidiodendron maius (strain Zn)</name>
    <dbReference type="NCBI Taxonomy" id="913774"/>
    <lineage>
        <taxon>Eukaryota</taxon>
        <taxon>Fungi</taxon>
        <taxon>Dikarya</taxon>
        <taxon>Ascomycota</taxon>
        <taxon>Pezizomycotina</taxon>
        <taxon>Leotiomycetes</taxon>
        <taxon>Leotiomycetes incertae sedis</taxon>
        <taxon>Myxotrichaceae</taxon>
        <taxon>Oidiodendron</taxon>
    </lineage>
</organism>
<protein>
    <submittedName>
        <fullName evidence="2">Uncharacterized protein</fullName>
    </submittedName>
</protein>
<name>A0A0C3GZ40_OIDMZ</name>
<evidence type="ECO:0000256" key="1">
    <source>
        <dbReference type="SAM" id="MobiDB-lite"/>
    </source>
</evidence>
<keyword evidence="3" id="KW-1185">Reference proteome</keyword>
<sequence length="522" mass="55711">MQSDDAQAQRTGLSGHRSTSSMHSQTGSPSTTPPPHRPKGHKHVVSTGRLHTRTTSSKGASKLTKHAHDTSLTDLRKALTQHNSSSATNLKKNNSHSNLRRNRSSADVTKRAKDEQQKRPVSVHFEIGDQDKEDGWEEASSTASPTLSRSVSRSAASSNPPSAKPSAANSQAQSPVQSHAPPAAATVDGSGQGPSSARTSTEGRIITERLLQRTPSYNTTKMSLATATPTSAGYLPDDMSKSQDSTAASTARVGSKEEIVSRFVGGSGTPSDGSPFLRTRRAMAQESSDVVKRVQSLGNVNHVPATTTTTTRDDDDDGEESALLRRSRHSQAHAYIPPQQSRTQQKLWLQRASSNIEPQQMGPGAMNGLAGLHGHGTLGGVPSLPSLVDADDDGRDPRTRIQLERTGLEYLVVRRHQDPVGAALKRLEKAPGMDRFRNIPAQQKNGNVDGGAVGKYGLSQSLRDGRVRTKDKAGGADGSRSSCDAQHQQGQQTSDGGRVEDGVTTLLRSIWEKSFDLSASAE</sequence>
<feature type="compositionally biased region" description="Polar residues" evidence="1">
    <location>
        <begin position="479"/>
        <end position="495"/>
    </location>
</feature>
<feature type="region of interest" description="Disordered" evidence="1">
    <location>
        <begin position="1"/>
        <end position="255"/>
    </location>
</feature>
<feature type="compositionally biased region" description="Polar residues" evidence="1">
    <location>
        <begin position="213"/>
        <end position="231"/>
    </location>
</feature>
<feature type="compositionally biased region" description="Low complexity" evidence="1">
    <location>
        <begin position="148"/>
        <end position="178"/>
    </location>
</feature>
<dbReference type="Proteomes" id="UP000054321">
    <property type="component" value="Unassembled WGS sequence"/>
</dbReference>
<evidence type="ECO:0000313" key="2">
    <source>
        <dbReference type="EMBL" id="KIN01246.1"/>
    </source>
</evidence>
<dbReference type="STRING" id="913774.A0A0C3GZ40"/>
<dbReference type="PANTHER" id="PTHR22794">
    <property type="entry name" value="THAP DOMAIN PROTEIN 11"/>
    <property type="match status" value="1"/>
</dbReference>
<dbReference type="PANTHER" id="PTHR22794:SF2">
    <property type="entry name" value="THAP DOMAIN-CONTAINING PROTEIN 11"/>
    <property type="match status" value="1"/>
</dbReference>
<gene>
    <name evidence="2" type="ORF">OIDMADRAFT_54379</name>
</gene>
<feature type="compositionally biased region" description="Polar residues" evidence="1">
    <location>
        <begin position="1"/>
        <end position="27"/>
    </location>
</feature>
<feature type="region of interest" description="Disordered" evidence="1">
    <location>
        <begin position="296"/>
        <end position="377"/>
    </location>
</feature>
<dbReference type="EMBL" id="KN832876">
    <property type="protein sequence ID" value="KIN01246.1"/>
    <property type="molecule type" value="Genomic_DNA"/>
</dbReference>
<dbReference type="GO" id="GO:0031931">
    <property type="term" value="C:TORC1 complex"/>
    <property type="evidence" value="ECO:0007669"/>
    <property type="project" value="TreeGrafter"/>
</dbReference>
<dbReference type="HOGENOM" id="CLU_016311_1_0_1"/>